<dbReference type="GO" id="GO:0030418">
    <property type="term" value="P:nicotianamine biosynthetic process"/>
    <property type="evidence" value="ECO:0007669"/>
    <property type="project" value="InterPro"/>
</dbReference>
<organism evidence="3 4">
    <name type="scientific">Peribacillus asahii</name>
    <dbReference type="NCBI Taxonomy" id="228899"/>
    <lineage>
        <taxon>Bacteria</taxon>
        <taxon>Bacillati</taxon>
        <taxon>Bacillota</taxon>
        <taxon>Bacilli</taxon>
        <taxon>Bacillales</taxon>
        <taxon>Bacillaceae</taxon>
        <taxon>Peribacillus</taxon>
    </lineage>
</organism>
<gene>
    <name evidence="3" type="ORF">D1953_04125</name>
</gene>
<evidence type="ECO:0000256" key="2">
    <source>
        <dbReference type="ARBA" id="ARBA00022691"/>
    </source>
</evidence>
<dbReference type="Pfam" id="PF03059">
    <property type="entry name" value="NAS"/>
    <property type="match status" value="1"/>
</dbReference>
<evidence type="ECO:0008006" key="5">
    <source>
        <dbReference type="Google" id="ProtNLM"/>
    </source>
</evidence>
<dbReference type="RefSeq" id="WP_119115902.1">
    <property type="nucleotide sequence ID" value="NZ_CP085714.1"/>
</dbReference>
<evidence type="ECO:0000313" key="4">
    <source>
        <dbReference type="Proteomes" id="UP000266016"/>
    </source>
</evidence>
<dbReference type="EMBL" id="QWVS01000007">
    <property type="protein sequence ID" value="RID88378.1"/>
    <property type="molecule type" value="Genomic_DNA"/>
</dbReference>
<dbReference type="AlphaFoldDB" id="A0A398BIJ7"/>
<comment type="caution">
    <text evidence="3">The sequence shown here is derived from an EMBL/GenBank/DDBJ whole genome shotgun (WGS) entry which is preliminary data.</text>
</comment>
<proteinExistence type="predicted"/>
<dbReference type="PANTHER" id="PTHR32266:SF12">
    <property type="entry name" value="NICOTIANAMINE SYNTHASE 3"/>
    <property type="match status" value="1"/>
</dbReference>
<accession>A0A398BIJ7</accession>
<dbReference type="InterPro" id="IPR004298">
    <property type="entry name" value="Nicotian_synth"/>
</dbReference>
<dbReference type="GO" id="GO:0030410">
    <property type="term" value="F:nicotianamine synthase activity"/>
    <property type="evidence" value="ECO:0007669"/>
    <property type="project" value="InterPro"/>
</dbReference>
<dbReference type="Gene3D" id="3.40.50.150">
    <property type="entry name" value="Vaccinia Virus protein VP39"/>
    <property type="match status" value="1"/>
</dbReference>
<dbReference type="SUPFAM" id="SSF53335">
    <property type="entry name" value="S-adenosyl-L-methionine-dependent methyltransferases"/>
    <property type="match status" value="1"/>
</dbReference>
<keyword evidence="2" id="KW-0949">S-adenosyl-L-methionine</keyword>
<evidence type="ECO:0000256" key="1">
    <source>
        <dbReference type="ARBA" id="ARBA00022679"/>
    </source>
</evidence>
<dbReference type="PANTHER" id="PTHR32266">
    <property type="entry name" value="NICOTIANAMINE SYNTHASE 3"/>
    <property type="match status" value="1"/>
</dbReference>
<dbReference type="Proteomes" id="UP000266016">
    <property type="component" value="Unassembled WGS sequence"/>
</dbReference>
<reference evidence="3 4" key="1">
    <citation type="submission" date="2018-08" db="EMBL/GenBank/DDBJ databases">
        <title>Bacillus jemisoniae sp. nov., Bacillus chryseoplanitiae sp. nov., Bacillus resnikiae sp. nov., and Bacillus frankliniae sp. nov., isolated from Viking spacecraft and associated surfaces.</title>
        <authorList>
            <person name="Seuylemezian A."/>
            <person name="Vaishampayan P."/>
        </authorList>
    </citation>
    <scope>NUCLEOTIDE SEQUENCE [LARGE SCALE GENOMIC DNA]</scope>
    <source>
        <strain evidence="3 4">MA001</strain>
    </source>
</reference>
<keyword evidence="1" id="KW-0808">Transferase</keyword>
<name>A0A398BIJ7_9BACI</name>
<evidence type="ECO:0000313" key="3">
    <source>
        <dbReference type="EMBL" id="RID88378.1"/>
    </source>
</evidence>
<protein>
    <recommendedName>
        <fullName evidence="5">Methyltransferase domain-containing protein</fullName>
    </recommendedName>
</protein>
<sequence>MKEKYKFLLSLKLLEYEIKELMVYSEECRVCFELLKNKLDDLCQFVICEENLNQWKLWGCHSEVKKHSERLREASVKALCAMEKYQSICTCNNELNLSDYINVLSKSVKQELDHFCIDDTSKVLFIGSGAFPTSALTIAQEAGAKVVGLDIDNEAVELAKKVTKFSGLESKVKFSSESLYKLDFVKEATHIIIASLVRNKLEVLDSLRTNINMNAKIILRYGNGLKSAFNYPLEKDLSPDWIETKISQSKNIYDTIMLEKSRPLV</sequence>
<keyword evidence="4" id="KW-1185">Reference proteome</keyword>
<dbReference type="InterPro" id="IPR029063">
    <property type="entry name" value="SAM-dependent_MTases_sf"/>
</dbReference>